<dbReference type="GO" id="GO:0005829">
    <property type="term" value="C:cytosol"/>
    <property type="evidence" value="ECO:0007669"/>
    <property type="project" value="TreeGrafter"/>
</dbReference>
<evidence type="ECO:0000313" key="4">
    <source>
        <dbReference type="EMBL" id="VVC39488.1"/>
    </source>
</evidence>
<reference evidence="4 5" key="1">
    <citation type="submission" date="2019-08" db="EMBL/GenBank/DDBJ databases">
        <authorList>
            <person name="Alioto T."/>
            <person name="Alioto T."/>
            <person name="Gomez Garrido J."/>
        </authorList>
    </citation>
    <scope>NUCLEOTIDE SEQUENCE [LARGE SCALE GENOMIC DNA]</scope>
</reference>
<feature type="compositionally biased region" description="Low complexity" evidence="2">
    <location>
        <begin position="811"/>
        <end position="826"/>
    </location>
</feature>
<evidence type="ECO:0000313" key="5">
    <source>
        <dbReference type="Proteomes" id="UP000325440"/>
    </source>
</evidence>
<feature type="coiled-coil region" evidence="1">
    <location>
        <begin position="871"/>
        <end position="898"/>
    </location>
</feature>
<dbReference type="AlphaFoldDB" id="A0A5E4N7C3"/>
<gene>
    <name evidence="4" type="ORF">CINCED_3A014689</name>
</gene>
<feature type="region of interest" description="Disordered" evidence="2">
    <location>
        <begin position="930"/>
        <end position="975"/>
    </location>
</feature>
<evidence type="ECO:0000256" key="1">
    <source>
        <dbReference type="SAM" id="Coils"/>
    </source>
</evidence>
<dbReference type="GO" id="GO:0005104">
    <property type="term" value="F:fibroblast growth factor receptor binding"/>
    <property type="evidence" value="ECO:0007669"/>
    <property type="project" value="TreeGrafter"/>
</dbReference>
<proteinExistence type="predicted"/>
<feature type="region of interest" description="Disordered" evidence="2">
    <location>
        <begin position="746"/>
        <end position="767"/>
    </location>
</feature>
<feature type="region of interest" description="Disordered" evidence="2">
    <location>
        <begin position="808"/>
        <end position="828"/>
    </location>
</feature>
<dbReference type="PANTHER" id="PTHR16267:SF11">
    <property type="entry name" value="STUMPS, ISOFORM E"/>
    <property type="match status" value="1"/>
</dbReference>
<dbReference type="InterPro" id="IPR017893">
    <property type="entry name" value="DBB_domain"/>
</dbReference>
<dbReference type="PANTHER" id="PTHR16267">
    <property type="entry name" value="BANK1/PIK3AP1 FAMILY MEMBER"/>
    <property type="match status" value="1"/>
</dbReference>
<evidence type="ECO:0000259" key="3">
    <source>
        <dbReference type="PROSITE" id="PS51376"/>
    </source>
</evidence>
<dbReference type="PROSITE" id="PS51376">
    <property type="entry name" value="DBB"/>
    <property type="match status" value="1"/>
</dbReference>
<accession>A0A5E4N7C3</accession>
<dbReference type="InterPro" id="IPR052446">
    <property type="entry name" value="B-cell_PI3K-Signaling_Adptrs"/>
</dbReference>
<keyword evidence="1" id="KW-0175">Coiled coil</keyword>
<feature type="domain" description="DBB" evidence="3">
    <location>
        <begin position="426"/>
        <end position="563"/>
    </location>
</feature>
<feature type="compositionally biased region" description="Low complexity" evidence="2">
    <location>
        <begin position="937"/>
        <end position="968"/>
    </location>
</feature>
<dbReference type="Pfam" id="PF14545">
    <property type="entry name" value="DBB"/>
    <property type="match status" value="1"/>
</dbReference>
<feature type="region of interest" description="Disordered" evidence="2">
    <location>
        <begin position="1104"/>
        <end position="1123"/>
    </location>
</feature>
<organism evidence="4 5">
    <name type="scientific">Cinara cedri</name>
    <dbReference type="NCBI Taxonomy" id="506608"/>
    <lineage>
        <taxon>Eukaryota</taxon>
        <taxon>Metazoa</taxon>
        <taxon>Ecdysozoa</taxon>
        <taxon>Arthropoda</taxon>
        <taxon>Hexapoda</taxon>
        <taxon>Insecta</taxon>
        <taxon>Pterygota</taxon>
        <taxon>Neoptera</taxon>
        <taxon>Paraneoptera</taxon>
        <taxon>Hemiptera</taxon>
        <taxon>Sternorrhyncha</taxon>
        <taxon>Aphidomorpha</taxon>
        <taxon>Aphidoidea</taxon>
        <taxon>Aphididae</taxon>
        <taxon>Lachninae</taxon>
        <taxon>Cinara</taxon>
    </lineage>
</organism>
<evidence type="ECO:0000256" key="2">
    <source>
        <dbReference type="SAM" id="MobiDB-lite"/>
    </source>
</evidence>
<dbReference type="OrthoDB" id="8192811at2759"/>
<sequence>MAEGNTSGFNVTSLLGLRNMVVIDYGYTIYYAIIHHDQLPSLIHQCFKMLKDCTTVLAVRSSPRDHAAATASDFQRSIVVGTMDTAMDNPSYFAVSQGLRRIVPLQVDRQRIPRNKTAVETGSMGRTRKTDRSGNKCLTRSFSANIEEARLLVMGQPRPADVAPSVKHRRHTSTDHQDSLQHDLVHCDLQPDGDVFFSSSGDVRYSNLKTAPVRGGRRHSISSFGNYSSRRTLSDCMAKSPRAKLSTGTDPKGMKSDCLDIVIVSSGDSEAAMMWINFLIQCFQHFNQKENKSQYRIQRVRLEDVLSGGMSAPRQERCSQARLQIVLVCPIFLERILAHSGRSDNLSALLQTNRMLALLVGVTEADITDQHKTVLVDYDKWRKMAVKDQDRESVGDFYGVSMDILSKSIHIQQAVKVPEEDTKFSITPKKIKIGQNKLIVLLTEPLTSDDNVVITVDKNGHKIEVTSVTRRNPYTLQFKMPLSCLQVSVLVNVVVEKNGQPLGQRSVKCESRMRELDQLIRSLDNPLNFLCQTFGLNPADREQLDLFLVTAYVKNVPPNFHLLQPAGSRYQYCHEEYPTMLHFAAKFGLEKLLWHLLESPGGEQACQLRNVSQMTPADVAEASNHQKLAQALRGYMQMTELTSMYSILKGISDGHHSPHHHLHHYHHHAKDLGPDDNYLLPRPLNDSYLVPPAPRPVMQEPPSSPVVDMHFYTNVGSPLTTNATMFNYQIPPPPQSIFATNYQVPTNGRPYSPPHASTRGPSPLPPPSPVDTVPHCGYLEMSSSLGSANYLRGFMSLDDSVSAKMPDCNRSGDFSTHSSHSSRAGSNQMLSAPQDELLEIIHDFKNNVLTINEVENLVETWKNRHDVQQSFKEKQEQLHRMRVEYDRIQQRMKDHLKRPTPFERIKKFFGKHKSKHPDVSPQDNITKRIGSEHQSKRPSSGLSLQSSSSSTSCGRSSTVSVNSTNDNNAVHSEYLDDGKPLKPSFSSYFDQPHSFSTFLQGKASADYAGHDYGNVAYSPLGSTTAETIAEETEAPCRDSPTALAASAIRCATGIACSLATSPTSPPPPSSHFQDDVAAASTVVSVEDKVQQLFVDMPEYSNVPAVSGHAGNAARKYTSPLQTT</sequence>
<dbReference type="InterPro" id="IPR035897">
    <property type="entry name" value="Toll_tir_struct_dom_sf"/>
</dbReference>
<dbReference type="GO" id="GO:0005068">
    <property type="term" value="F:transmembrane receptor protein tyrosine kinase adaptor activity"/>
    <property type="evidence" value="ECO:0007669"/>
    <property type="project" value="TreeGrafter"/>
</dbReference>
<keyword evidence="5" id="KW-1185">Reference proteome</keyword>
<dbReference type="SMART" id="SM01282">
    <property type="entry name" value="DBB"/>
    <property type="match status" value="1"/>
</dbReference>
<protein>
    <submittedName>
        <fullName evidence="4">DBB domain,Ankyrin repeat-containing domain</fullName>
    </submittedName>
</protein>
<name>A0A5E4N7C3_9HEMI</name>
<dbReference type="Proteomes" id="UP000325440">
    <property type="component" value="Unassembled WGS sequence"/>
</dbReference>
<dbReference type="Gene3D" id="3.40.50.10140">
    <property type="entry name" value="Toll/interleukin-1 receptor homology (TIR) domain"/>
    <property type="match status" value="1"/>
</dbReference>
<dbReference type="EMBL" id="CABPRJ010001895">
    <property type="protein sequence ID" value="VVC39488.1"/>
    <property type="molecule type" value="Genomic_DNA"/>
</dbReference>